<dbReference type="RefSeq" id="WP_220208834.1">
    <property type="nucleotide sequence ID" value="NZ_BNJK01000002.1"/>
</dbReference>
<keyword evidence="2" id="KW-1133">Transmembrane helix</keyword>
<keyword evidence="2" id="KW-0472">Membrane</keyword>
<sequence>MKNEKGSALFYGAVAITVVALLFCVYYIIPGIYHIPVPAYAEPTKVHYKYIAVFGGIAVLGIIGALLVRLRGSMKSSQSDRISLKEEQSALMRDR</sequence>
<organism evidence="3 4">
    <name type="scientific">Reticulibacter mediterranei</name>
    <dbReference type="NCBI Taxonomy" id="2778369"/>
    <lineage>
        <taxon>Bacteria</taxon>
        <taxon>Bacillati</taxon>
        <taxon>Chloroflexota</taxon>
        <taxon>Ktedonobacteria</taxon>
        <taxon>Ktedonobacterales</taxon>
        <taxon>Reticulibacteraceae</taxon>
        <taxon>Reticulibacter</taxon>
    </lineage>
</organism>
<feature type="transmembrane region" description="Helical" evidence="2">
    <location>
        <begin position="9"/>
        <end position="29"/>
    </location>
</feature>
<evidence type="ECO:0000256" key="1">
    <source>
        <dbReference type="SAM" id="MobiDB-lite"/>
    </source>
</evidence>
<dbReference type="EMBL" id="BNJK01000002">
    <property type="protein sequence ID" value="GHO98067.1"/>
    <property type="molecule type" value="Genomic_DNA"/>
</dbReference>
<keyword evidence="2" id="KW-0812">Transmembrane</keyword>
<feature type="compositionally biased region" description="Basic and acidic residues" evidence="1">
    <location>
        <begin position="82"/>
        <end position="95"/>
    </location>
</feature>
<gene>
    <name evidence="3" type="ORF">KSF_081150</name>
</gene>
<evidence type="ECO:0000256" key="2">
    <source>
        <dbReference type="SAM" id="Phobius"/>
    </source>
</evidence>
<evidence type="ECO:0000313" key="3">
    <source>
        <dbReference type="EMBL" id="GHO98067.1"/>
    </source>
</evidence>
<name>A0A8J3IWE2_9CHLR</name>
<comment type="caution">
    <text evidence="3">The sequence shown here is derived from an EMBL/GenBank/DDBJ whole genome shotgun (WGS) entry which is preliminary data.</text>
</comment>
<feature type="transmembrane region" description="Helical" evidence="2">
    <location>
        <begin position="49"/>
        <end position="68"/>
    </location>
</feature>
<protein>
    <submittedName>
        <fullName evidence="3">Uncharacterized protein</fullName>
    </submittedName>
</protein>
<keyword evidence="4" id="KW-1185">Reference proteome</keyword>
<feature type="region of interest" description="Disordered" evidence="1">
    <location>
        <begin position="74"/>
        <end position="95"/>
    </location>
</feature>
<evidence type="ECO:0000313" key="4">
    <source>
        <dbReference type="Proteomes" id="UP000597444"/>
    </source>
</evidence>
<proteinExistence type="predicted"/>
<dbReference type="AlphaFoldDB" id="A0A8J3IWE2"/>
<reference evidence="3" key="1">
    <citation type="submission" date="2020-10" db="EMBL/GenBank/DDBJ databases">
        <title>Taxonomic study of unclassified bacteria belonging to the class Ktedonobacteria.</title>
        <authorList>
            <person name="Yabe S."/>
            <person name="Wang C.M."/>
            <person name="Zheng Y."/>
            <person name="Sakai Y."/>
            <person name="Cavaletti L."/>
            <person name="Monciardini P."/>
            <person name="Donadio S."/>
        </authorList>
    </citation>
    <scope>NUCLEOTIDE SEQUENCE</scope>
    <source>
        <strain evidence="3">ID150040</strain>
    </source>
</reference>
<dbReference type="Proteomes" id="UP000597444">
    <property type="component" value="Unassembled WGS sequence"/>
</dbReference>
<accession>A0A8J3IWE2</accession>